<dbReference type="PROSITE" id="PS51257">
    <property type="entry name" value="PROKAR_LIPOPROTEIN"/>
    <property type="match status" value="1"/>
</dbReference>
<evidence type="ECO:0000313" key="3">
    <source>
        <dbReference type="EMBL" id="KAF5319611.1"/>
    </source>
</evidence>
<evidence type="ECO:0000313" key="4">
    <source>
        <dbReference type="Proteomes" id="UP000567179"/>
    </source>
</evidence>
<dbReference type="Proteomes" id="UP000567179">
    <property type="component" value="Unassembled WGS sequence"/>
</dbReference>
<protein>
    <recommendedName>
        <fullName evidence="2">DUF6534 domain-containing protein</fullName>
    </recommendedName>
</protein>
<keyword evidence="1" id="KW-0812">Transmembrane</keyword>
<organism evidence="3 4">
    <name type="scientific">Psilocybe cf. subviscida</name>
    <dbReference type="NCBI Taxonomy" id="2480587"/>
    <lineage>
        <taxon>Eukaryota</taxon>
        <taxon>Fungi</taxon>
        <taxon>Dikarya</taxon>
        <taxon>Basidiomycota</taxon>
        <taxon>Agaricomycotina</taxon>
        <taxon>Agaricomycetes</taxon>
        <taxon>Agaricomycetidae</taxon>
        <taxon>Agaricales</taxon>
        <taxon>Agaricineae</taxon>
        <taxon>Strophariaceae</taxon>
        <taxon>Psilocybe</taxon>
    </lineage>
</organism>
<feature type="transmembrane region" description="Helical" evidence="1">
    <location>
        <begin position="203"/>
        <end position="222"/>
    </location>
</feature>
<feature type="domain" description="DUF6534" evidence="2">
    <location>
        <begin position="167"/>
        <end position="254"/>
    </location>
</feature>
<dbReference type="PANTHER" id="PTHR40465">
    <property type="entry name" value="CHROMOSOME 1, WHOLE GENOME SHOTGUN SEQUENCE"/>
    <property type="match status" value="1"/>
</dbReference>
<keyword evidence="4" id="KW-1185">Reference proteome</keyword>
<accession>A0A8H5BAC8</accession>
<gene>
    <name evidence="3" type="ORF">D9619_008567</name>
</gene>
<dbReference type="OrthoDB" id="3066090at2759"/>
<evidence type="ECO:0000256" key="1">
    <source>
        <dbReference type="SAM" id="Phobius"/>
    </source>
</evidence>
<feature type="transmembrane region" description="Helical" evidence="1">
    <location>
        <begin position="46"/>
        <end position="71"/>
    </location>
</feature>
<feature type="transmembrane region" description="Helical" evidence="1">
    <location>
        <begin position="12"/>
        <end position="34"/>
    </location>
</feature>
<comment type="caution">
    <text evidence="3">The sequence shown here is derived from an EMBL/GenBank/DDBJ whole genome shotgun (WGS) entry which is preliminary data.</text>
</comment>
<reference evidence="3 4" key="1">
    <citation type="journal article" date="2020" name="ISME J.">
        <title>Uncovering the hidden diversity of litter-decomposition mechanisms in mushroom-forming fungi.</title>
        <authorList>
            <person name="Floudas D."/>
            <person name="Bentzer J."/>
            <person name="Ahren D."/>
            <person name="Johansson T."/>
            <person name="Persson P."/>
            <person name="Tunlid A."/>
        </authorList>
    </citation>
    <scope>NUCLEOTIDE SEQUENCE [LARGE SCALE GENOMIC DNA]</scope>
    <source>
        <strain evidence="3 4">CBS 101986</strain>
    </source>
</reference>
<dbReference type="Pfam" id="PF20152">
    <property type="entry name" value="DUF6534"/>
    <property type="match status" value="1"/>
</dbReference>
<feature type="transmembrane region" description="Helical" evidence="1">
    <location>
        <begin position="119"/>
        <end position="141"/>
    </location>
</feature>
<proteinExistence type="predicted"/>
<dbReference type="InterPro" id="IPR045339">
    <property type="entry name" value="DUF6534"/>
</dbReference>
<dbReference type="PANTHER" id="PTHR40465:SF1">
    <property type="entry name" value="DUF6534 DOMAIN-CONTAINING PROTEIN"/>
    <property type="match status" value="1"/>
</dbReference>
<sequence length="314" mass="34956">MSTDLNRTIGVWLLSMWFQSLFQGCGLLQGWLYFHWYKNDSWGIRAMVSAILAIETAQIIIFFQMTYVYLIDGFGDLNGLTYIHWEGMAQLGATYISAFIVQMYFAYCVYVLNRDDKFSAGLIVVLALLQISSGIAEITSISIHLGTFEALSKPNIITAHTIQSAAACLCDFAITASLVLKLGRHKGNMKSTDTLLHTLTINIINRGMLTAVCALVNLILFVARPGTLYFFIGLESSGKLYMNSALATLNSRQHITKKAYENRKTDWNSLAMSNMGSPSVANEDHRVRVVVTQESHSDLDMPGDKKPSFMDGMI</sequence>
<dbReference type="EMBL" id="JAACJJ010000029">
    <property type="protein sequence ID" value="KAF5319611.1"/>
    <property type="molecule type" value="Genomic_DNA"/>
</dbReference>
<feature type="transmembrane region" description="Helical" evidence="1">
    <location>
        <begin position="91"/>
        <end position="112"/>
    </location>
</feature>
<evidence type="ECO:0000259" key="2">
    <source>
        <dbReference type="Pfam" id="PF20152"/>
    </source>
</evidence>
<feature type="transmembrane region" description="Helical" evidence="1">
    <location>
        <begin position="161"/>
        <end position="182"/>
    </location>
</feature>
<keyword evidence="1" id="KW-1133">Transmembrane helix</keyword>
<name>A0A8H5BAC8_9AGAR</name>
<keyword evidence="1" id="KW-0472">Membrane</keyword>
<dbReference type="AlphaFoldDB" id="A0A8H5BAC8"/>